<dbReference type="FunCoup" id="A0A1E5RI38">
    <property type="interactions" value="286"/>
</dbReference>
<evidence type="ECO:0000256" key="4">
    <source>
        <dbReference type="RuleBase" id="RU361267"/>
    </source>
</evidence>
<dbReference type="SMART" id="SM00563">
    <property type="entry name" value="PlsC"/>
    <property type="match status" value="1"/>
</dbReference>
<keyword evidence="4" id="KW-0444">Lipid biosynthesis</keyword>
<reference evidence="8" key="1">
    <citation type="journal article" date="2016" name="Genome Announc.">
        <title>Genome sequences of three species of Hanseniaspora isolated from spontaneous wine fermentations.</title>
        <authorList>
            <person name="Sternes P.R."/>
            <person name="Lee D."/>
            <person name="Kutyna D.R."/>
            <person name="Borneman A.R."/>
        </authorList>
    </citation>
    <scope>NUCLEOTIDE SEQUENCE [LARGE SCALE GENOMIC DNA]</scope>
    <source>
        <strain evidence="8">AWRI3579</strain>
    </source>
</reference>
<dbReference type="GO" id="GO:0003841">
    <property type="term" value="F:1-acylglycerol-3-phosphate O-acyltransferase activity"/>
    <property type="evidence" value="ECO:0007669"/>
    <property type="project" value="UniProtKB-UniRule"/>
</dbReference>
<dbReference type="Proteomes" id="UP000095728">
    <property type="component" value="Unassembled WGS sequence"/>
</dbReference>
<feature type="transmembrane region" description="Helical" evidence="5">
    <location>
        <begin position="14"/>
        <end position="38"/>
    </location>
</feature>
<dbReference type="EMBL" id="LPNM01000006">
    <property type="protein sequence ID" value="OEJ86546.1"/>
    <property type="molecule type" value="Genomic_DNA"/>
</dbReference>
<feature type="domain" description="Phospholipid/glycerol acyltransferase" evidence="6">
    <location>
        <begin position="77"/>
        <end position="194"/>
    </location>
</feature>
<dbReference type="GO" id="GO:0016020">
    <property type="term" value="C:membrane"/>
    <property type="evidence" value="ECO:0007669"/>
    <property type="project" value="InterPro"/>
</dbReference>
<dbReference type="GO" id="GO:0006654">
    <property type="term" value="P:phosphatidic acid biosynthetic process"/>
    <property type="evidence" value="ECO:0007669"/>
    <property type="project" value="TreeGrafter"/>
</dbReference>
<comment type="similarity">
    <text evidence="1 4">Belongs to the 1-acyl-sn-glycerol-3-phosphate acyltransferase family.</text>
</comment>
<evidence type="ECO:0000313" key="7">
    <source>
        <dbReference type="EMBL" id="OEJ86546.1"/>
    </source>
</evidence>
<comment type="caution">
    <text evidence="7">The sequence shown here is derived from an EMBL/GenBank/DDBJ whole genome shotgun (WGS) entry which is preliminary data.</text>
</comment>
<keyword evidence="5" id="KW-0472">Membrane</keyword>
<dbReference type="PANTHER" id="PTHR10434:SF11">
    <property type="entry name" value="1-ACYL-SN-GLYCEROL-3-PHOSPHATE ACYLTRANSFERASE"/>
    <property type="match status" value="1"/>
</dbReference>
<dbReference type="InParanoid" id="A0A1E5RI38"/>
<evidence type="ECO:0000256" key="2">
    <source>
        <dbReference type="ARBA" id="ARBA00022679"/>
    </source>
</evidence>
<feature type="transmembrane region" description="Helical" evidence="5">
    <location>
        <begin position="50"/>
        <end position="66"/>
    </location>
</feature>
<proteinExistence type="inferred from homology"/>
<evidence type="ECO:0000259" key="6">
    <source>
        <dbReference type="SMART" id="SM00563"/>
    </source>
</evidence>
<dbReference type="InterPro" id="IPR002123">
    <property type="entry name" value="Plipid/glycerol_acylTrfase"/>
</dbReference>
<gene>
    <name evidence="7" type="ORF">AWRI3579_g1296</name>
</gene>
<dbReference type="EC" id="2.3.1.51" evidence="4"/>
<sequence length="324" mass="35950">MPLLSTLKYHLRSITSVILLGACAIYGVVISCVFNVIGQKRLSQWSTARCFNLIMGGILGISFKVINEHYLNESAPCIFISNHQSTLDILMLGRTFPKGCTVTSKKSLKYVPFLGWFMSLSGTLFLDRANRDKSVNTLNKGLQRLVKEKGSLWIFPEGTRSRTTELKMLPFKKGAFWLAKEGKIPVVPVIVSNTSTINNAKLKIFNRGEITVKILAPESLENIETKEQMNEFVARIENEMNDELKNNVGYSTPIDSTGVPQEYLDWLAKKQACDSTTDVETESVDVIDANVSANDEAVTSDNESTAVSADVEVHNITVSSSRKK</sequence>
<accession>A0A1E5RI38</accession>
<dbReference type="AlphaFoldDB" id="A0A1E5RI38"/>
<keyword evidence="4" id="KW-1208">Phospholipid metabolism</keyword>
<comment type="domain">
    <text evidence="4">The HXXXXD motif is essential for acyltransferase activity and may constitute the binding site for the phosphate moiety of the glycerol-3-phosphate.</text>
</comment>
<keyword evidence="8" id="KW-1185">Reference proteome</keyword>
<comment type="catalytic activity">
    <reaction evidence="4">
        <text>a 1-acyl-sn-glycero-3-phosphate + an acyl-CoA = a 1,2-diacyl-sn-glycero-3-phosphate + CoA</text>
        <dbReference type="Rhea" id="RHEA:19709"/>
        <dbReference type="ChEBI" id="CHEBI:57287"/>
        <dbReference type="ChEBI" id="CHEBI:57970"/>
        <dbReference type="ChEBI" id="CHEBI:58342"/>
        <dbReference type="ChEBI" id="CHEBI:58608"/>
        <dbReference type="EC" id="2.3.1.51"/>
    </reaction>
</comment>
<evidence type="ECO:0000256" key="3">
    <source>
        <dbReference type="ARBA" id="ARBA00023315"/>
    </source>
</evidence>
<dbReference type="InterPro" id="IPR004552">
    <property type="entry name" value="AGP_acyltrans"/>
</dbReference>
<keyword evidence="3 4" id="KW-0012">Acyltransferase</keyword>
<dbReference type="SUPFAM" id="SSF69593">
    <property type="entry name" value="Glycerol-3-phosphate (1)-acyltransferase"/>
    <property type="match status" value="1"/>
</dbReference>
<evidence type="ECO:0000313" key="8">
    <source>
        <dbReference type="Proteomes" id="UP000095728"/>
    </source>
</evidence>
<evidence type="ECO:0000256" key="5">
    <source>
        <dbReference type="SAM" id="Phobius"/>
    </source>
</evidence>
<keyword evidence="5" id="KW-0812">Transmembrane</keyword>
<keyword evidence="5" id="KW-1133">Transmembrane helix</keyword>
<keyword evidence="4" id="KW-0594">Phospholipid biosynthesis</keyword>
<dbReference type="CDD" id="cd07989">
    <property type="entry name" value="LPLAT_AGPAT-like"/>
    <property type="match status" value="1"/>
</dbReference>
<dbReference type="NCBIfam" id="TIGR00530">
    <property type="entry name" value="AGP_acyltrn"/>
    <property type="match status" value="1"/>
</dbReference>
<dbReference type="STRING" id="56408.A0A1E5RI38"/>
<dbReference type="GO" id="GO:0005783">
    <property type="term" value="C:endoplasmic reticulum"/>
    <property type="evidence" value="ECO:0007669"/>
    <property type="project" value="TreeGrafter"/>
</dbReference>
<dbReference type="Pfam" id="PF01553">
    <property type="entry name" value="Acyltransferase"/>
    <property type="match status" value="1"/>
</dbReference>
<protein>
    <recommendedName>
        <fullName evidence="4">1-acyl-sn-glycerol-3-phosphate acyltransferase</fullName>
        <ecNumber evidence="4">2.3.1.51</ecNumber>
    </recommendedName>
</protein>
<name>A0A1E5RI38_9ASCO</name>
<dbReference type="OrthoDB" id="202234at2759"/>
<organism evidence="7 8">
    <name type="scientific">Hanseniaspora osmophila</name>
    <dbReference type="NCBI Taxonomy" id="56408"/>
    <lineage>
        <taxon>Eukaryota</taxon>
        <taxon>Fungi</taxon>
        <taxon>Dikarya</taxon>
        <taxon>Ascomycota</taxon>
        <taxon>Saccharomycotina</taxon>
        <taxon>Saccharomycetes</taxon>
        <taxon>Saccharomycodales</taxon>
        <taxon>Saccharomycodaceae</taxon>
        <taxon>Hanseniaspora</taxon>
    </lineage>
</organism>
<keyword evidence="4" id="KW-0443">Lipid metabolism</keyword>
<dbReference type="PANTHER" id="PTHR10434">
    <property type="entry name" value="1-ACYL-SN-GLYCEROL-3-PHOSPHATE ACYLTRANSFERASE"/>
    <property type="match status" value="1"/>
</dbReference>
<evidence type="ECO:0000256" key="1">
    <source>
        <dbReference type="ARBA" id="ARBA00008655"/>
    </source>
</evidence>
<keyword evidence="2 4" id="KW-0808">Transferase</keyword>